<evidence type="ECO:0000259" key="6">
    <source>
        <dbReference type="Pfam" id="PF01061"/>
    </source>
</evidence>
<dbReference type="InterPro" id="IPR017501">
    <property type="entry name" value="Phage_infect_YhgE_C"/>
</dbReference>
<organism evidence="7 8">
    <name type="scientific">Thermaerobacillus caldiproteolyticus</name>
    <dbReference type="NCBI Taxonomy" id="247480"/>
    <lineage>
        <taxon>Bacteria</taxon>
        <taxon>Bacillati</taxon>
        <taxon>Bacillota</taxon>
        <taxon>Bacilli</taxon>
        <taxon>Bacillales</taxon>
        <taxon>Anoxybacillaceae</taxon>
        <taxon>Thermaerobacillus</taxon>
    </lineage>
</organism>
<dbReference type="RefSeq" id="WP_181557324.1">
    <property type="nucleotide sequence ID" value="NZ_JACDUT010000015.1"/>
</dbReference>
<dbReference type="Proteomes" id="UP000523087">
    <property type="component" value="Unassembled WGS sequence"/>
</dbReference>
<dbReference type="Gene3D" id="1.10.287.950">
    <property type="entry name" value="Methyl-accepting chemotaxis protein"/>
    <property type="match status" value="2"/>
</dbReference>
<keyword evidence="3 5" id="KW-1133">Transmembrane helix</keyword>
<dbReference type="PANTHER" id="PTHR43077:SF5">
    <property type="entry name" value="PHAGE INFECTION PROTEIN"/>
    <property type="match status" value="1"/>
</dbReference>
<dbReference type="InterPro" id="IPR013525">
    <property type="entry name" value="ABC2_TM"/>
</dbReference>
<dbReference type="InterPro" id="IPR051328">
    <property type="entry name" value="T7SS_ABC-Transporter"/>
</dbReference>
<evidence type="ECO:0000256" key="4">
    <source>
        <dbReference type="ARBA" id="ARBA00023136"/>
    </source>
</evidence>
<proteinExistence type="predicted"/>
<name>A0A7V9Z9Q4_9BACL</name>
<accession>A0A7V9Z9Q4</accession>
<evidence type="ECO:0000313" key="7">
    <source>
        <dbReference type="EMBL" id="MBA2876650.1"/>
    </source>
</evidence>
<dbReference type="GO" id="GO:0140359">
    <property type="term" value="F:ABC-type transporter activity"/>
    <property type="evidence" value="ECO:0007669"/>
    <property type="project" value="InterPro"/>
</dbReference>
<keyword evidence="2 5" id="KW-0812">Transmembrane</keyword>
<feature type="domain" description="ABC-2 type transporter transmembrane" evidence="6">
    <location>
        <begin position="334"/>
        <end position="452"/>
    </location>
</feature>
<evidence type="ECO:0000256" key="3">
    <source>
        <dbReference type="ARBA" id="ARBA00022989"/>
    </source>
</evidence>
<keyword evidence="8" id="KW-1185">Reference proteome</keyword>
<feature type="transmembrane region" description="Helical" evidence="5">
    <location>
        <begin position="407"/>
        <end position="426"/>
    </location>
</feature>
<dbReference type="GO" id="GO:0016020">
    <property type="term" value="C:membrane"/>
    <property type="evidence" value="ECO:0007669"/>
    <property type="project" value="UniProtKB-SubCell"/>
</dbReference>
<feature type="transmembrane region" description="Helical" evidence="5">
    <location>
        <begin position="341"/>
        <end position="365"/>
    </location>
</feature>
<keyword evidence="4 5" id="KW-0472">Membrane</keyword>
<evidence type="ECO:0000256" key="5">
    <source>
        <dbReference type="SAM" id="Phobius"/>
    </source>
</evidence>
<dbReference type="AlphaFoldDB" id="A0A7V9Z9Q4"/>
<comment type="subcellular location">
    <subcellularLocation>
        <location evidence="1">Membrane</location>
        <topology evidence="1">Multi-pass membrane protein</topology>
    </subcellularLocation>
</comment>
<gene>
    <name evidence="7" type="ORF">HNR31_003468</name>
</gene>
<sequence>MLRSIGQTSVEKIRQQLASTLTEKYTAAIFAQINELGKELAQASEGSEKISDGLANISSGTGELIAGMKEQQGRIARFSSGAAELESGAAKLSQGAIQLHNGMTAVNEGIQTLKERTVQLSARSSEFVSGMNQLSFGAARLHEMMQAYGQQHPELQQDSAFMQMTEISDQMNRGMQKVTSAAETLRDGMKQISDSTQQLAEGTKTVHAKLGELAAGEKTLHDSMSALADGARSVTNGWDNVTNHLVALKKGEDELLSGSYELTKKLADGAKRVQHIHAGQPMYQMMANPVRLKEQPVHAVPNYGTGMAPYFLSISLYVGALLLTTVYSLRETEHAPPHALAWFLSKFVILVLISLGQSVIMVVLLTHIVGLQPLYTWQMYLFSLFASLAYMAIVQCLVTVADNVGRFIGIVLLVLQLTASSGTYPVELVPQLLQDVRSLLPMTYTVEGFRVIISTGDFALLRNDIIILGGFMIMAIVFTYGWMWLQQKRNVSSLPALS</sequence>
<comment type="caution">
    <text evidence="7">The sequence shown here is derived from an EMBL/GenBank/DDBJ whole genome shotgun (WGS) entry which is preliminary data.</text>
</comment>
<feature type="transmembrane region" description="Helical" evidence="5">
    <location>
        <begin position="465"/>
        <end position="485"/>
    </location>
</feature>
<evidence type="ECO:0000256" key="2">
    <source>
        <dbReference type="ARBA" id="ARBA00022692"/>
    </source>
</evidence>
<feature type="transmembrane region" description="Helical" evidence="5">
    <location>
        <begin position="377"/>
        <end position="400"/>
    </location>
</feature>
<evidence type="ECO:0000313" key="8">
    <source>
        <dbReference type="Proteomes" id="UP000523087"/>
    </source>
</evidence>
<dbReference type="EMBL" id="JACDUT010000015">
    <property type="protein sequence ID" value="MBA2876650.1"/>
    <property type="molecule type" value="Genomic_DNA"/>
</dbReference>
<reference evidence="7 8" key="1">
    <citation type="submission" date="2020-07" db="EMBL/GenBank/DDBJ databases">
        <title>Genomic Encyclopedia of Type Strains, Phase IV (KMG-IV): sequencing the most valuable type-strain genomes for metagenomic binning, comparative biology and taxonomic classification.</title>
        <authorList>
            <person name="Goeker M."/>
        </authorList>
    </citation>
    <scope>NUCLEOTIDE SEQUENCE [LARGE SCALE GENOMIC DNA]</scope>
    <source>
        <strain evidence="7 8">DSM 15730</strain>
    </source>
</reference>
<dbReference type="Pfam" id="PF01061">
    <property type="entry name" value="ABC2_membrane"/>
    <property type="match status" value="1"/>
</dbReference>
<evidence type="ECO:0000256" key="1">
    <source>
        <dbReference type="ARBA" id="ARBA00004141"/>
    </source>
</evidence>
<protein>
    <submittedName>
        <fullName evidence="7">Putative membrane protein</fullName>
    </submittedName>
</protein>
<dbReference type="NCBIfam" id="TIGR03062">
    <property type="entry name" value="pip_yhgE_Cterm"/>
    <property type="match status" value="1"/>
</dbReference>
<feature type="transmembrane region" description="Helical" evidence="5">
    <location>
        <begin position="310"/>
        <end position="329"/>
    </location>
</feature>
<dbReference type="PANTHER" id="PTHR43077">
    <property type="entry name" value="TRANSPORT PERMEASE YVFS-RELATED"/>
    <property type="match status" value="1"/>
</dbReference>